<proteinExistence type="predicted"/>
<reference evidence="1" key="1">
    <citation type="submission" date="2015-07" db="EMBL/GenBank/DDBJ databases">
        <title>MeaNS - Measles Nucleotide Surveillance Program.</title>
        <authorList>
            <person name="Tran T."/>
            <person name="Druce J."/>
        </authorList>
    </citation>
    <scope>NUCLEOTIDE SEQUENCE</scope>
    <source>
        <strain evidence="1">UCB-OBI-ISO-001</strain>
        <tissue evidence="1">Gonad</tissue>
    </source>
</reference>
<name>A0A0L8G2I1_OCTBM</name>
<organism evidence="1">
    <name type="scientific">Octopus bimaculoides</name>
    <name type="common">California two-spotted octopus</name>
    <dbReference type="NCBI Taxonomy" id="37653"/>
    <lineage>
        <taxon>Eukaryota</taxon>
        <taxon>Metazoa</taxon>
        <taxon>Spiralia</taxon>
        <taxon>Lophotrochozoa</taxon>
        <taxon>Mollusca</taxon>
        <taxon>Cephalopoda</taxon>
        <taxon>Coleoidea</taxon>
        <taxon>Octopodiformes</taxon>
        <taxon>Octopoda</taxon>
        <taxon>Incirrata</taxon>
        <taxon>Octopodidae</taxon>
        <taxon>Octopus</taxon>
    </lineage>
</organism>
<dbReference type="EMBL" id="KQ424278">
    <property type="protein sequence ID" value="KOF71227.1"/>
    <property type="molecule type" value="Genomic_DNA"/>
</dbReference>
<evidence type="ECO:0000313" key="1">
    <source>
        <dbReference type="EMBL" id="KOF71227.1"/>
    </source>
</evidence>
<accession>A0A0L8G2I1</accession>
<gene>
    <name evidence="1" type="ORF">OCBIM_22001336mg</name>
</gene>
<sequence>MCDSVAVGADNTNRTAVTFIASGQVLCTIDMVLSGKVKSFSEAHQILRVTSKEYCVPVPTNYVR</sequence>
<protein>
    <submittedName>
        <fullName evidence="1">Uncharacterized protein</fullName>
    </submittedName>
</protein>
<dbReference type="AlphaFoldDB" id="A0A0L8G2I1"/>